<protein>
    <recommendedName>
        <fullName evidence="4">Secreted protein</fullName>
    </recommendedName>
</protein>
<evidence type="ECO:0000256" key="1">
    <source>
        <dbReference type="SAM" id="SignalP"/>
    </source>
</evidence>
<sequence length="178" mass="18683">MRVVVCVCVPAVLLTCLRVPTVPLAHLCMRSLPIYPPSCLFTHLLTRPLGRPSRPAYSASPRVSRSPCRLHRCLPSSLSVVEPAPLVRSSAVCSRGLCPVCSASPCAPRLLCGLLTFTHPRAISSACSPATTARDGCVVVTVCATSACAALTASSNVALTTHVQHAMRATVHMGDATR</sequence>
<evidence type="ECO:0000313" key="3">
    <source>
        <dbReference type="Proteomes" id="UP000814176"/>
    </source>
</evidence>
<dbReference type="EMBL" id="JADCUA010000007">
    <property type="protein sequence ID" value="KAH9838564.1"/>
    <property type="molecule type" value="Genomic_DNA"/>
</dbReference>
<keyword evidence="3" id="KW-1185">Reference proteome</keyword>
<accession>A0ABQ8KK87</accession>
<gene>
    <name evidence="2" type="ORF">C8Q71DRAFT_751865</name>
</gene>
<organism evidence="2 3">
    <name type="scientific">Rhodofomes roseus</name>
    <dbReference type="NCBI Taxonomy" id="34475"/>
    <lineage>
        <taxon>Eukaryota</taxon>
        <taxon>Fungi</taxon>
        <taxon>Dikarya</taxon>
        <taxon>Basidiomycota</taxon>
        <taxon>Agaricomycotina</taxon>
        <taxon>Agaricomycetes</taxon>
        <taxon>Polyporales</taxon>
        <taxon>Rhodofomes</taxon>
    </lineage>
</organism>
<dbReference type="GeneID" id="72004072"/>
<name>A0ABQ8KK87_9APHY</name>
<keyword evidence="1" id="KW-0732">Signal</keyword>
<proteinExistence type="predicted"/>
<dbReference type="RefSeq" id="XP_047780479.1">
    <property type="nucleotide sequence ID" value="XM_047923340.1"/>
</dbReference>
<feature type="signal peptide" evidence="1">
    <location>
        <begin position="1"/>
        <end position="16"/>
    </location>
</feature>
<dbReference type="Proteomes" id="UP000814176">
    <property type="component" value="Unassembled WGS sequence"/>
</dbReference>
<reference evidence="2 3" key="1">
    <citation type="journal article" date="2021" name="Environ. Microbiol.">
        <title>Gene family expansions and transcriptome signatures uncover fungal adaptations to wood decay.</title>
        <authorList>
            <person name="Hage H."/>
            <person name="Miyauchi S."/>
            <person name="Viragh M."/>
            <person name="Drula E."/>
            <person name="Min B."/>
            <person name="Chaduli D."/>
            <person name="Navarro D."/>
            <person name="Favel A."/>
            <person name="Norest M."/>
            <person name="Lesage-Meessen L."/>
            <person name="Balint B."/>
            <person name="Merenyi Z."/>
            <person name="de Eugenio L."/>
            <person name="Morin E."/>
            <person name="Martinez A.T."/>
            <person name="Baldrian P."/>
            <person name="Stursova M."/>
            <person name="Martinez M.J."/>
            <person name="Novotny C."/>
            <person name="Magnuson J.K."/>
            <person name="Spatafora J.W."/>
            <person name="Maurice S."/>
            <person name="Pangilinan J."/>
            <person name="Andreopoulos W."/>
            <person name="LaButti K."/>
            <person name="Hundley H."/>
            <person name="Na H."/>
            <person name="Kuo A."/>
            <person name="Barry K."/>
            <person name="Lipzen A."/>
            <person name="Henrissat B."/>
            <person name="Riley R."/>
            <person name="Ahrendt S."/>
            <person name="Nagy L.G."/>
            <person name="Grigoriev I.V."/>
            <person name="Martin F."/>
            <person name="Rosso M.N."/>
        </authorList>
    </citation>
    <scope>NUCLEOTIDE SEQUENCE [LARGE SCALE GENOMIC DNA]</scope>
    <source>
        <strain evidence="2 3">CIRM-BRFM 1785</strain>
    </source>
</reference>
<evidence type="ECO:0000313" key="2">
    <source>
        <dbReference type="EMBL" id="KAH9838564.1"/>
    </source>
</evidence>
<evidence type="ECO:0008006" key="4">
    <source>
        <dbReference type="Google" id="ProtNLM"/>
    </source>
</evidence>
<comment type="caution">
    <text evidence="2">The sequence shown here is derived from an EMBL/GenBank/DDBJ whole genome shotgun (WGS) entry which is preliminary data.</text>
</comment>
<feature type="chain" id="PRO_5047166328" description="Secreted protein" evidence="1">
    <location>
        <begin position="17"/>
        <end position="178"/>
    </location>
</feature>